<dbReference type="EMBL" id="BARS01025730">
    <property type="protein sequence ID" value="GAG07499.1"/>
    <property type="molecule type" value="Genomic_DNA"/>
</dbReference>
<gene>
    <name evidence="1" type="ORF">S01H1_40621</name>
</gene>
<organism evidence="1">
    <name type="scientific">marine sediment metagenome</name>
    <dbReference type="NCBI Taxonomy" id="412755"/>
    <lineage>
        <taxon>unclassified sequences</taxon>
        <taxon>metagenomes</taxon>
        <taxon>ecological metagenomes</taxon>
    </lineage>
</organism>
<proteinExistence type="predicted"/>
<feature type="non-terminal residue" evidence="1">
    <location>
        <position position="267"/>
    </location>
</feature>
<accession>X0UNX5</accession>
<reference evidence="1" key="1">
    <citation type="journal article" date="2014" name="Front. Microbiol.">
        <title>High frequency of phylogenetically diverse reductive dehalogenase-homologous genes in deep subseafloor sedimentary metagenomes.</title>
        <authorList>
            <person name="Kawai M."/>
            <person name="Futagami T."/>
            <person name="Toyoda A."/>
            <person name="Takaki Y."/>
            <person name="Nishi S."/>
            <person name="Hori S."/>
            <person name="Arai W."/>
            <person name="Tsubouchi T."/>
            <person name="Morono Y."/>
            <person name="Uchiyama I."/>
            <person name="Ito T."/>
            <person name="Fujiyama A."/>
            <person name="Inagaki F."/>
            <person name="Takami H."/>
        </authorList>
    </citation>
    <scope>NUCLEOTIDE SEQUENCE</scope>
    <source>
        <strain evidence="1">Expedition CK06-06</strain>
    </source>
</reference>
<protein>
    <submittedName>
        <fullName evidence="1">Uncharacterized protein</fullName>
    </submittedName>
</protein>
<feature type="non-terminal residue" evidence="1">
    <location>
        <position position="1"/>
    </location>
</feature>
<sequence>CNTTGNENYTAASESNILSVSTKFVSTCSLIFDPVSGQTYPVSVNASCSCTNPEASAVLYKNGTNVTSENNQFVSLAAGTYDYVCNVTETDNYTSASNSSTYVINKFATIVNLSLNGAEDNLTVTYPASVTAAYSTNVLTATMYRNGTNVSDENNTPVVLATGTYNYTVINPGNENYSGSSKIFFATIQQNTSICSLTFDPVSPVNYSTQVNVSCGCTNPESAATLYKNGTNVTSENNQFVSLAAGSYQYVCNVTETANYTSALNSS</sequence>
<evidence type="ECO:0000313" key="1">
    <source>
        <dbReference type="EMBL" id="GAG07499.1"/>
    </source>
</evidence>
<dbReference type="AlphaFoldDB" id="X0UNX5"/>
<name>X0UNX5_9ZZZZ</name>
<comment type="caution">
    <text evidence="1">The sequence shown here is derived from an EMBL/GenBank/DDBJ whole genome shotgun (WGS) entry which is preliminary data.</text>
</comment>